<dbReference type="EMBL" id="SHDO01000035">
    <property type="protein sequence ID" value="MBX6982805.1"/>
    <property type="molecule type" value="Genomic_DNA"/>
</dbReference>
<dbReference type="EC" id="7.4.2.8" evidence="10"/>
<dbReference type="Gene3D" id="3.40.50.12240">
    <property type="match status" value="1"/>
</dbReference>
<feature type="domain" description="AAA+ ATPase" evidence="12">
    <location>
        <begin position="164"/>
        <end position="345"/>
    </location>
</feature>
<dbReference type="GO" id="GO:0030257">
    <property type="term" value="C:type III protein secretion system complex"/>
    <property type="evidence" value="ECO:0007669"/>
    <property type="project" value="InterPro"/>
</dbReference>
<dbReference type="SUPFAM" id="SSF52540">
    <property type="entry name" value="P-loop containing nucleoside triphosphate hydrolases"/>
    <property type="match status" value="1"/>
</dbReference>
<dbReference type="GO" id="GO:0016887">
    <property type="term" value="F:ATP hydrolysis activity"/>
    <property type="evidence" value="ECO:0007669"/>
    <property type="project" value="InterPro"/>
</dbReference>
<evidence type="ECO:0000256" key="5">
    <source>
        <dbReference type="ARBA" id="ARBA00022840"/>
    </source>
</evidence>
<evidence type="ECO:0000256" key="3">
    <source>
        <dbReference type="ARBA" id="ARBA00022490"/>
    </source>
</evidence>
<dbReference type="InterPro" id="IPR000194">
    <property type="entry name" value="ATPase_F1/V1/A1_a/bsu_nucl-bd"/>
</dbReference>
<comment type="similarity">
    <text evidence="9">Belongs to the ATPase alpha/beta chains family. T3SS ATPase subfamily.</text>
</comment>
<dbReference type="Proteomes" id="UP000824410">
    <property type="component" value="Unassembled WGS sequence"/>
</dbReference>
<dbReference type="GO" id="GO:0005524">
    <property type="term" value="F:ATP binding"/>
    <property type="evidence" value="ECO:0007669"/>
    <property type="project" value="UniProtKB-KW"/>
</dbReference>
<evidence type="ECO:0000256" key="10">
    <source>
        <dbReference type="ARBA" id="ARBA00024382"/>
    </source>
</evidence>
<dbReference type="GO" id="GO:0046961">
    <property type="term" value="F:proton-transporting ATPase activity, rotational mechanism"/>
    <property type="evidence" value="ECO:0007669"/>
    <property type="project" value="InterPro"/>
</dbReference>
<dbReference type="SMART" id="SM00382">
    <property type="entry name" value="AAA"/>
    <property type="match status" value="1"/>
</dbReference>
<evidence type="ECO:0000256" key="8">
    <source>
        <dbReference type="ARBA" id="ARBA00023026"/>
    </source>
</evidence>
<keyword evidence="4" id="KW-0547">Nucleotide-binding</keyword>
<evidence type="ECO:0000256" key="9">
    <source>
        <dbReference type="ARBA" id="ARBA00024342"/>
    </source>
</evidence>
<dbReference type="RefSeq" id="WP_042848607.1">
    <property type="nucleotide sequence ID" value="NZ_ABEXNG020000107.1"/>
</dbReference>
<evidence type="ECO:0000313" key="14">
    <source>
        <dbReference type="Proteomes" id="UP000824410"/>
    </source>
</evidence>
<evidence type="ECO:0000256" key="6">
    <source>
        <dbReference type="ARBA" id="ARBA00022927"/>
    </source>
</evidence>
<dbReference type="PROSITE" id="PS00152">
    <property type="entry name" value="ATPASE_ALPHA_BETA"/>
    <property type="match status" value="1"/>
</dbReference>
<comment type="subcellular location">
    <subcellularLocation>
        <location evidence="1">Cytoplasm</location>
    </subcellularLocation>
</comment>
<evidence type="ECO:0000256" key="11">
    <source>
        <dbReference type="ARBA" id="ARBA00034006"/>
    </source>
</evidence>
<evidence type="ECO:0000256" key="7">
    <source>
        <dbReference type="ARBA" id="ARBA00022967"/>
    </source>
</evidence>
<evidence type="ECO:0000256" key="2">
    <source>
        <dbReference type="ARBA" id="ARBA00022448"/>
    </source>
</evidence>
<proteinExistence type="inferred from homology"/>
<gene>
    <name evidence="13" type="ORF">EX242_21430</name>
</gene>
<keyword evidence="8" id="KW-0843">Virulence</keyword>
<organism evidence="13 14">
    <name type="scientific">Providencia rettgeri</name>
    <dbReference type="NCBI Taxonomy" id="587"/>
    <lineage>
        <taxon>Bacteria</taxon>
        <taxon>Pseudomonadati</taxon>
        <taxon>Pseudomonadota</taxon>
        <taxon>Gammaproteobacteria</taxon>
        <taxon>Enterobacterales</taxon>
        <taxon>Morganellaceae</taxon>
        <taxon>Providencia</taxon>
    </lineage>
</organism>
<dbReference type="NCBIfam" id="TIGR01026">
    <property type="entry name" value="fliI_yscN"/>
    <property type="match status" value="1"/>
</dbReference>
<evidence type="ECO:0000256" key="4">
    <source>
        <dbReference type="ARBA" id="ARBA00022741"/>
    </source>
</evidence>
<dbReference type="KEGG" id="prg:RB151_001040"/>
<dbReference type="FunFam" id="3.40.50.12240:FF:000002">
    <property type="entry name" value="Flagellum-specific ATP synthase FliI"/>
    <property type="match status" value="1"/>
</dbReference>
<dbReference type="CDD" id="cd18117">
    <property type="entry name" value="ATP-synt_flagellum-secretory_path_III_N"/>
    <property type="match status" value="1"/>
</dbReference>
<accession>A0A1J0E1V4</accession>
<dbReference type="InterPro" id="IPR020003">
    <property type="entry name" value="ATPase_a/bsu_AS"/>
</dbReference>
<keyword evidence="6" id="KW-0653">Protein transport</keyword>
<dbReference type="AlphaFoldDB" id="A0A1J0E1V4"/>
<reference evidence="13" key="1">
    <citation type="submission" date="2019-02" db="EMBL/GenBank/DDBJ databases">
        <title>Genomic characterization of isolates from hospital effluents in KZN, South Africa.</title>
        <authorList>
            <person name="Ntshobeni N."/>
            <person name="Allam M."/>
            <person name="Ismail A."/>
            <person name="Amoako D."/>
            <person name="Essack S."/>
            <person name="Chenia H."/>
        </authorList>
    </citation>
    <scope>NUCLEOTIDE SEQUENCE</scope>
    <source>
        <strain evidence="13">AFE97_S1</strain>
    </source>
</reference>
<dbReference type="OrthoDB" id="9148544at2"/>
<dbReference type="Pfam" id="PF00006">
    <property type="entry name" value="ATP-synt_ab"/>
    <property type="match status" value="1"/>
</dbReference>
<dbReference type="InterPro" id="IPR027417">
    <property type="entry name" value="P-loop_NTPase"/>
</dbReference>
<sequence length="444" mass="48777">MRQPDYNIIYNTLFERLKFPVNSESLSVRLTGKIVKIGPTLLRASLPGVSLAEFCHLKPSGIDAEVVSIDGDYALLSPFSEPLGVTVGSDVIPTGHCYQICVGDFLLGRVLDGLGRPLDHSNLPQYGEYRTLNADVPNPLLRQIIDTHLPLGVRAIDGLLTCGIGQRIGIFAAAGCGKSTLLGMISEGCESDIIVLALIGERGREVREFLEHTLTPQALKRCVIVIATSDRSALERLKAAYTATTIAEYFRDQGKNVLLMMDSLTRFARASREIGLAAGECATSGGYPPSFYAQLPRLLERAGRAESGSITAIYTVLVEGDNMNEPVSDEVRSILDGHIVLSRKLAQENHYPAIDINASISRVMGQVTSEQHRKNAGKLRKLQAAWKDIELLVRVGEYQTGQDPESDEALMKRPIIREFLCQPTDERVKFQDTLDMLCKIIKQP</sequence>
<dbReference type="InterPro" id="IPR013380">
    <property type="entry name" value="ATPase_T3SS_SctN"/>
</dbReference>
<dbReference type="InterPro" id="IPR050053">
    <property type="entry name" value="ATPase_alpha/beta_chains"/>
</dbReference>
<comment type="caution">
    <text evidence="13">The sequence shown here is derived from an EMBL/GenBank/DDBJ whole genome shotgun (WGS) entry which is preliminary data.</text>
</comment>
<dbReference type="NCBIfam" id="TIGR02546">
    <property type="entry name" value="III_secr_ATP"/>
    <property type="match status" value="1"/>
</dbReference>
<evidence type="ECO:0000259" key="12">
    <source>
        <dbReference type="SMART" id="SM00382"/>
    </source>
</evidence>
<dbReference type="GO" id="GO:0005737">
    <property type="term" value="C:cytoplasm"/>
    <property type="evidence" value="ECO:0007669"/>
    <property type="project" value="UniProtKB-SubCell"/>
</dbReference>
<dbReference type="InterPro" id="IPR003593">
    <property type="entry name" value="AAA+_ATPase"/>
</dbReference>
<dbReference type="Pfam" id="PF18269">
    <property type="entry name" value="T3SS_ATPase_C"/>
    <property type="match status" value="1"/>
</dbReference>
<dbReference type="InterPro" id="IPR040627">
    <property type="entry name" value="T3SS_ATPase_C"/>
</dbReference>
<keyword evidence="7" id="KW-1278">Translocase</keyword>
<dbReference type="GO" id="GO:0046933">
    <property type="term" value="F:proton-transporting ATP synthase activity, rotational mechanism"/>
    <property type="evidence" value="ECO:0007669"/>
    <property type="project" value="TreeGrafter"/>
</dbReference>
<dbReference type="GO" id="GO:0030254">
    <property type="term" value="P:protein secretion by the type III secretion system"/>
    <property type="evidence" value="ECO:0007669"/>
    <property type="project" value="InterPro"/>
</dbReference>
<comment type="catalytic activity">
    <reaction evidence="11">
        <text>ATP + H2O + cellular proteinSide 1 = ADP + phosphate + cellular proteinSide 2.</text>
        <dbReference type="EC" id="7.4.2.8"/>
    </reaction>
</comment>
<name>A0A1J0E1V4_PRORE</name>
<dbReference type="CDD" id="cd01136">
    <property type="entry name" value="ATPase_flagellum-secretory_path_III"/>
    <property type="match status" value="1"/>
</dbReference>
<dbReference type="InterPro" id="IPR005714">
    <property type="entry name" value="ATPase_T3SS_FliI/YscN"/>
</dbReference>
<evidence type="ECO:0000313" key="13">
    <source>
        <dbReference type="EMBL" id="MBX6982805.1"/>
    </source>
</evidence>
<dbReference type="GO" id="GO:0008564">
    <property type="term" value="F:protein-exporting ATPase activity"/>
    <property type="evidence" value="ECO:0007669"/>
    <property type="project" value="UniProtKB-EC"/>
</dbReference>
<evidence type="ECO:0000256" key="1">
    <source>
        <dbReference type="ARBA" id="ARBA00004496"/>
    </source>
</evidence>
<keyword evidence="2" id="KW-0813">Transport</keyword>
<protein>
    <recommendedName>
        <fullName evidence="10">protein-secreting ATPase</fullName>
        <ecNumber evidence="10">7.4.2.8</ecNumber>
    </recommendedName>
</protein>
<dbReference type="PANTHER" id="PTHR15184:SF62">
    <property type="entry name" value="SPI-2 TYPE 3 SECRETION SYSTEM ATPASE"/>
    <property type="match status" value="1"/>
</dbReference>
<keyword evidence="3" id="KW-0963">Cytoplasm</keyword>
<keyword evidence="5" id="KW-0067">ATP-binding</keyword>
<dbReference type="PANTHER" id="PTHR15184">
    <property type="entry name" value="ATP SYNTHASE"/>
    <property type="match status" value="1"/>
</dbReference>